<dbReference type="Gene3D" id="2.130.10.10">
    <property type="entry name" value="YVTN repeat-like/Quinoprotein amine dehydrogenase"/>
    <property type="match status" value="1"/>
</dbReference>
<feature type="domain" description="DUF7619" evidence="4">
    <location>
        <begin position="803"/>
        <end position="938"/>
    </location>
</feature>
<dbReference type="RefSeq" id="WP_350414152.1">
    <property type="nucleotide sequence ID" value="NZ_JBEOKT010000023.1"/>
</dbReference>
<keyword evidence="1" id="KW-0732">Signal</keyword>
<evidence type="ECO:0000313" key="6">
    <source>
        <dbReference type="Proteomes" id="UP001476807"/>
    </source>
</evidence>
<evidence type="ECO:0000256" key="1">
    <source>
        <dbReference type="SAM" id="SignalP"/>
    </source>
</evidence>
<accession>A0ABV1RZF4</accession>
<evidence type="ECO:0000259" key="4">
    <source>
        <dbReference type="Pfam" id="PF24595"/>
    </source>
</evidence>
<dbReference type="Pfam" id="PF24595">
    <property type="entry name" value="DUF7619"/>
    <property type="match status" value="1"/>
</dbReference>
<gene>
    <name evidence="5" type="ORF">ABS362_17670</name>
</gene>
<feature type="chain" id="PRO_5046514172" evidence="1">
    <location>
        <begin position="23"/>
        <end position="1273"/>
    </location>
</feature>
<keyword evidence="6" id="KW-1185">Reference proteome</keyword>
<dbReference type="Pfam" id="PF19081">
    <property type="entry name" value="Ig_7"/>
    <property type="match status" value="1"/>
</dbReference>
<comment type="caution">
    <text evidence="5">The sequence shown here is derived from an EMBL/GenBank/DDBJ whole genome shotgun (WGS) entry which is preliminary data.</text>
</comment>
<dbReference type="Pfam" id="PF18962">
    <property type="entry name" value="Por_Secre_tail"/>
    <property type="match status" value="1"/>
</dbReference>
<dbReference type="InterPro" id="IPR055353">
    <property type="entry name" value="DUF7619"/>
</dbReference>
<dbReference type="InterPro" id="IPR015943">
    <property type="entry name" value="WD40/YVTN_repeat-like_dom_sf"/>
</dbReference>
<dbReference type="EMBL" id="JBEOKT010000023">
    <property type="protein sequence ID" value="MER2999385.1"/>
    <property type="molecule type" value="Genomic_DNA"/>
</dbReference>
<name>A0ABV1RZF4_9BACT</name>
<dbReference type="SUPFAM" id="SSF63829">
    <property type="entry name" value="Calcium-dependent phosphotriesterase"/>
    <property type="match status" value="1"/>
</dbReference>
<dbReference type="Proteomes" id="UP001476807">
    <property type="component" value="Unassembled WGS sequence"/>
</dbReference>
<evidence type="ECO:0000313" key="5">
    <source>
        <dbReference type="EMBL" id="MER2999385.1"/>
    </source>
</evidence>
<dbReference type="PANTHER" id="PTHR35580:SF1">
    <property type="entry name" value="PHYTASE-LIKE DOMAIN-CONTAINING PROTEIN"/>
    <property type="match status" value="1"/>
</dbReference>
<dbReference type="InterPro" id="IPR026444">
    <property type="entry name" value="Secre_tail"/>
</dbReference>
<evidence type="ECO:0000259" key="3">
    <source>
        <dbReference type="Pfam" id="PF19081"/>
    </source>
</evidence>
<feature type="domain" description="Ig-like" evidence="3">
    <location>
        <begin position="1045"/>
        <end position="1122"/>
    </location>
</feature>
<dbReference type="NCBIfam" id="TIGR04183">
    <property type="entry name" value="Por_Secre_tail"/>
    <property type="match status" value="1"/>
</dbReference>
<dbReference type="InterPro" id="IPR047589">
    <property type="entry name" value="DUF11_rpt"/>
</dbReference>
<feature type="signal peptide" evidence="1">
    <location>
        <begin position="1"/>
        <end position="22"/>
    </location>
</feature>
<protein>
    <submittedName>
        <fullName evidence="5">T9SS type A sorting domain-containing protein</fullName>
    </submittedName>
</protein>
<dbReference type="PANTHER" id="PTHR35580">
    <property type="entry name" value="CELL SURFACE GLYCOPROTEIN (S-LAYER PROTEIN)-LIKE PROTEIN"/>
    <property type="match status" value="1"/>
</dbReference>
<organism evidence="5 6">
    <name type="scientific">Pontibacter populi</name>
    <dbReference type="NCBI Taxonomy" id="890055"/>
    <lineage>
        <taxon>Bacteria</taxon>
        <taxon>Pseudomonadati</taxon>
        <taxon>Bacteroidota</taxon>
        <taxon>Cytophagia</taxon>
        <taxon>Cytophagales</taxon>
        <taxon>Hymenobacteraceae</taxon>
        <taxon>Pontibacter</taxon>
    </lineage>
</organism>
<evidence type="ECO:0000259" key="2">
    <source>
        <dbReference type="Pfam" id="PF18962"/>
    </source>
</evidence>
<feature type="domain" description="Secretion system C-terminal sorting" evidence="2">
    <location>
        <begin position="1198"/>
        <end position="1271"/>
    </location>
</feature>
<proteinExistence type="predicted"/>
<dbReference type="Gene3D" id="2.60.40.10">
    <property type="entry name" value="Immunoglobulins"/>
    <property type="match status" value="1"/>
</dbReference>
<reference evidence="5 6" key="1">
    <citation type="submission" date="2024-06" db="EMBL/GenBank/DDBJ databases">
        <title>Pontibacter populi HYL7-15.</title>
        <authorList>
            <person name="Kim M.K."/>
        </authorList>
    </citation>
    <scope>NUCLEOTIDE SEQUENCE [LARGE SCALE GENOMIC DNA]</scope>
    <source>
        <strain evidence="5 6">HYL7-15</strain>
    </source>
</reference>
<dbReference type="NCBIfam" id="TIGR01451">
    <property type="entry name" value="B_ant_repeat"/>
    <property type="match status" value="1"/>
</dbReference>
<dbReference type="InterPro" id="IPR044023">
    <property type="entry name" value="Ig_7"/>
</dbReference>
<dbReference type="InterPro" id="IPR013783">
    <property type="entry name" value="Ig-like_fold"/>
</dbReference>
<dbReference type="InterPro" id="IPR052918">
    <property type="entry name" value="Motility_Chemotaxis_Reg"/>
</dbReference>
<dbReference type="SUPFAM" id="SSF117074">
    <property type="entry name" value="Hypothetical protein PA1324"/>
    <property type="match status" value="1"/>
</dbReference>
<sequence length="1273" mass="140242">MKHLILTSITLFLLFFSIAAQAQFNDNLQSIGGSYDDAVTKVMYDKHGNRYLMGSIGMPDKLESFNDYKPETIDFGTIKKEITNGFIAKYDKNNQCVWVKEAPRSMHNPLTALTVDAEGFVYVAGNVDYGHYFLQKIDQNGIVIWEKTYPHNRYSDRFYTVALALDADGNLYMTGSFDGSPIDDFTFTLAPENSAGMTEYVAKFDPNGKALWVKTSLGNDIRFSELLIDSQGNLLTIGLHLATVTIGNDTFENNNPPNTYGRVGNKLIVKRDPAGNILWAKSYPIHQFNRSAVLDDDDNIYFTVDNYIGDAPATIDGVVVDITLAQTLIKLDAKGKAVWTVPCGRGLNNTLSYGNQKLYLGGTFELTSKFGSHNIKTAENQEYDTFLLDVSLDGELLDIRGFKGFARVYIVPQHQKFAVVGEFQQELQNNDKFLISKGKRDIFFGELRDTTLANAPVTIVSGKVYNDDNGNCVVDGGETGLANKLLKIEPGSQYVKTDEQGNYKFNLPSGNYTVTPLIGPLAKTQLISSCRDNAPLAIDASQQQVKDLNFGYTIRDCYQLTVDIAADRRRRCMRSNTTVTYANEGTLDAHNVKIKVLYPKYVVPVSSNLPWTARLDSALIFDIGTLKAGERKSFVISDSTICGIEEIRGLSQCVKAIITPKNSCEQQDPVWSYASVAVMANYINEEKVATFAITNNGEGDMPDSTSYRMYANYTLLKKGKVKLAKGASALFEVPANVATYRIEADQVPHHPGDSRPAVSIQPSTIPTGNILANTAPIPIDAFYLDDADAEEDIFCLEITDSFDPNDKQVSPRGITSKRYIKAEDELEYLIRFQNTGTDVAYNIVVKDTISDHLDIATLRVGSASHPFTYTVSGEGKPVVTFRFNDINLPDHKTNEPGSHGYIKFKIAQRPDNPKGTVIRNTAYNYFDFNSPIATNEVINIIGDTVLAPTVPMVVFDCAEDEPTIAQANPTIALCETDQVTLQANAPVLGLGKWKLISGQATIVNPDNPTSELKNIGYGETVLEWTVTLCKKVSRAQVRINRYKLPSAPQITALPVQCEGNELMPLVATGENITWYKDAAKQFKLHTGNSYTPVASVTTTYYATQTINGCESPVQEVEVTIQPAEVIITTNADTLIAPAADSYQWYFNGEPVAEGVGKNLVVKNTGQYYVKTTVNGCVSVSKGLQHTINLPVSVLKLSPNPAGKDLVLEFAANPTGEMRVIVRNQLGQQVLSYVTYKGTTVQEQTINVASLAPGLYFIDVQVGNQMQKSKFIKL</sequence>